<accession>A0A2U1PVU3</accession>
<comment type="caution">
    <text evidence="1">The sequence shown here is derived from an EMBL/GenBank/DDBJ whole genome shotgun (WGS) entry which is preliminary data.</text>
</comment>
<dbReference type="EMBL" id="PKPP01000675">
    <property type="protein sequence ID" value="PWA89891.1"/>
    <property type="molecule type" value="Genomic_DNA"/>
</dbReference>
<reference evidence="1 2" key="1">
    <citation type="journal article" date="2018" name="Mol. Plant">
        <title>The genome of Artemisia annua provides insight into the evolution of Asteraceae family and artemisinin biosynthesis.</title>
        <authorList>
            <person name="Shen Q."/>
            <person name="Zhang L."/>
            <person name="Liao Z."/>
            <person name="Wang S."/>
            <person name="Yan T."/>
            <person name="Shi P."/>
            <person name="Liu M."/>
            <person name="Fu X."/>
            <person name="Pan Q."/>
            <person name="Wang Y."/>
            <person name="Lv Z."/>
            <person name="Lu X."/>
            <person name="Zhang F."/>
            <person name="Jiang W."/>
            <person name="Ma Y."/>
            <person name="Chen M."/>
            <person name="Hao X."/>
            <person name="Li L."/>
            <person name="Tang Y."/>
            <person name="Lv G."/>
            <person name="Zhou Y."/>
            <person name="Sun X."/>
            <person name="Brodelius P.E."/>
            <person name="Rose J.K.C."/>
            <person name="Tang K."/>
        </authorList>
    </citation>
    <scope>NUCLEOTIDE SEQUENCE [LARGE SCALE GENOMIC DNA]</scope>
    <source>
        <strain evidence="2">cv. Huhao1</strain>
        <tissue evidence="1">Leaf</tissue>
    </source>
</reference>
<proteinExistence type="predicted"/>
<sequence>MSGDLDPEIIHALIPMVTPLKVQSSIKHSNIRCWTMFLFIYFDSMYSDLSYIKILHLLRMIMGPSRLLKSTTSSPNDKSSTKKYNGYVVLADKGSNTKR</sequence>
<gene>
    <name evidence="1" type="ORF">CTI12_AA083060</name>
</gene>
<dbReference type="AlphaFoldDB" id="A0A2U1PVU3"/>
<dbReference type="Proteomes" id="UP000245207">
    <property type="component" value="Unassembled WGS sequence"/>
</dbReference>
<organism evidence="1 2">
    <name type="scientific">Artemisia annua</name>
    <name type="common">Sweet wormwood</name>
    <dbReference type="NCBI Taxonomy" id="35608"/>
    <lineage>
        <taxon>Eukaryota</taxon>
        <taxon>Viridiplantae</taxon>
        <taxon>Streptophyta</taxon>
        <taxon>Embryophyta</taxon>
        <taxon>Tracheophyta</taxon>
        <taxon>Spermatophyta</taxon>
        <taxon>Magnoliopsida</taxon>
        <taxon>eudicotyledons</taxon>
        <taxon>Gunneridae</taxon>
        <taxon>Pentapetalae</taxon>
        <taxon>asterids</taxon>
        <taxon>campanulids</taxon>
        <taxon>Asterales</taxon>
        <taxon>Asteraceae</taxon>
        <taxon>Asteroideae</taxon>
        <taxon>Anthemideae</taxon>
        <taxon>Artemisiinae</taxon>
        <taxon>Artemisia</taxon>
    </lineage>
</organism>
<keyword evidence="2" id="KW-1185">Reference proteome</keyword>
<name>A0A2U1PVU3_ARTAN</name>
<evidence type="ECO:0000313" key="1">
    <source>
        <dbReference type="EMBL" id="PWA89891.1"/>
    </source>
</evidence>
<evidence type="ECO:0000313" key="2">
    <source>
        <dbReference type="Proteomes" id="UP000245207"/>
    </source>
</evidence>
<protein>
    <submittedName>
        <fullName evidence="1">Uncharacterized protein</fullName>
    </submittedName>
</protein>